<reference evidence="2" key="1">
    <citation type="submission" date="2018-01" db="EMBL/GenBank/DDBJ databases">
        <title>An insight into the sialome of Amazonian anophelines.</title>
        <authorList>
            <person name="Ribeiro J.M."/>
            <person name="Scarpassa V."/>
            <person name="Calvo E."/>
        </authorList>
    </citation>
    <scope>NUCLEOTIDE SEQUENCE</scope>
    <source>
        <tissue evidence="2">Salivary glands</tissue>
    </source>
</reference>
<evidence type="ECO:0000313" key="2">
    <source>
        <dbReference type="EMBL" id="MBW63027.1"/>
    </source>
</evidence>
<feature type="chain" id="PRO_5014869654" evidence="1">
    <location>
        <begin position="20"/>
        <end position="76"/>
    </location>
</feature>
<feature type="signal peptide" evidence="1">
    <location>
        <begin position="1"/>
        <end position="19"/>
    </location>
</feature>
<dbReference type="EMBL" id="GGFJ01013886">
    <property type="protein sequence ID" value="MBW63027.1"/>
    <property type="molecule type" value="Transcribed_RNA"/>
</dbReference>
<sequence>MGAMCFWTSANSSWTTTLALFSSSSANRNPGVMVVVLLKLRKYGSKHFGFPITCTKNDSPARQVEVTRVETTEHGD</sequence>
<name>A0A2M4CCH2_9DIPT</name>
<keyword evidence="1" id="KW-0732">Signal</keyword>
<organism evidence="2">
    <name type="scientific">Anopheles marajoara</name>
    <dbReference type="NCBI Taxonomy" id="58244"/>
    <lineage>
        <taxon>Eukaryota</taxon>
        <taxon>Metazoa</taxon>
        <taxon>Ecdysozoa</taxon>
        <taxon>Arthropoda</taxon>
        <taxon>Hexapoda</taxon>
        <taxon>Insecta</taxon>
        <taxon>Pterygota</taxon>
        <taxon>Neoptera</taxon>
        <taxon>Endopterygota</taxon>
        <taxon>Diptera</taxon>
        <taxon>Nematocera</taxon>
        <taxon>Culicoidea</taxon>
        <taxon>Culicidae</taxon>
        <taxon>Anophelinae</taxon>
        <taxon>Anopheles</taxon>
    </lineage>
</organism>
<accession>A0A2M4CCH2</accession>
<protein>
    <submittedName>
        <fullName evidence="2">Putative secreted protein</fullName>
    </submittedName>
</protein>
<proteinExistence type="predicted"/>
<dbReference type="AlphaFoldDB" id="A0A2M4CCH2"/>
<evidence type="ECO:0000256" key="1">
    <source>
        <dbReference type="SAM" id="SignalP"/>
    </source>
</evidence>